<protein>
    <recommendedName>
        <fullName evidence="3">(2Fe-2S) ferredoxin domain-containing protein</fullName>
    </recommendedName>
</protein>
<name>A0ABQ4SEY2_9HYPH</name>
<sequence length="89" mass="9376">MVVCAKCAKRQGVRAKAVRGDIKRELKRGQPGRKVRVVETGCLGLCPKRSLTFATTASLRAGRLIVIDPATAPDALVQALVPPASVDPA</sequence>
<evidence type="ECO:0000313" key="2">
    <source>
        <dbReference type="Proteomes" id="UP001055153"/>
    </source>
</evidence>
<organism evidence="1 2">
    <name type="scientific">Methylobacterium isbiliense</name>
    <dbReference type="NCBI Taxonomy" id="315478"/>
    <lineage>
        <taxon>Bacteria</taxon>
        <taxon>Pseudomonadati</taxon>
        <taxon>Pseudomonadota</taxon>
        <taxon>Alphaproteobacteria</taxon>
        <taxon>Hyphomicrobiales</taxon>
        <taxon>Methylobacteriaceae</taxon>
        <taxon>Methylobacterium</taxon>
    </lineage>
</organism>
<keyword evidence="2" id="KW-1185">Reference proteome</keyword>
<reference evidence="1" key="2">
    <citation type="submission" date="2021-08" db="EMBL/GenBank/DDBJ databases">
        <authorList>
            <person name="Tani A."/>
            <person name="Ola A."/>
            <person name="Ogura Y."/>
            <person name="Katsura K."/>
            <person name="Hayashi T."/>
        </authorList>
    </citation>
    <scope>NUCLEOTIDE SEQUENCE</scope>
    <source>
        <strain evidence="1">DSM 17168</strain>
    </source>
</reference>
<comment type="caution">
    <text evidence="1">The sequence shown here is derived from an EMBL/GenBank/DDBJ whole genome shotgun (WGS) entry which is preliminary data.</text>
</comment>
<proteinExistence type="predicted"/>
<evidence type="ECO:0000313" key="1">
    <source>
        <dbReference type="EMBL" id="GJE00958.1"/>
    </source>
</evidence>
<dbReference type="EMBL" id="BPQQ01000031">
    <property type="protein sequence ID" value="GJE00958.1"/>
    <property type="molecule type" value="Genomic_DNA"/>
</dbReference>
<evidence type="ECO:0008006" key="3">
    <source>
        <dbReference type="Google" id="ProtNLM"/>
    </source>
</evidence>
<dbReference type="CDD" id="cd02980">
    <property type="entry name" value="TRX_Fd_family"/>
    <property type="match status" value="1"/>
</dbReference>
<dbReference type="Proteomes" id="UP001055153">
    <property type="component" value="Unassembled WGS sequence"/>
</dbReference>
<accession>A0ABQ4SEY2</accession>
<reference evidence="1" key="1">
    <citation type="journal article" date="2021" name="Front. Microbiol.">
        <title>Comprehensive Comparative Genomics and Phenotyping of Methylobacterium Species.</title>
        <authorList>
            <person name="Alessa O."/>
            <person name="Ogura Y."/>
            <person name="Fujitani Y."/>
            <person name="Takami H."/>
            <person name="Hayashi T."/>
            <person name="Sahin N."/>
            <person name="Tani A."/>
        </authorList>
    </citation>
    <scope>NUCLEOTIDE SEQUENCE</scope>
    <source>
        <strain evidence="1">DSM 17168</strain>
    </source>
</reference>
<gene>
    <name evidence="1" type="ORF">GMJLKIPL_2886</name>
</gene>